<dbReference type="OMA" id="AVRWTTW"/>
<dbReference type="OrthoDB" id="72210at2759"/>
<name>A0A067C7Q2_SAPPC</name>
<dbReference type="GeneID" id="24133622"/>
<dbReference type="KEGG" id="spar:SPRG_11596"/>
<gene>
    <name evidence="1" type="ORF">SPRG_11596</name>
</gene>
<dbReference type="AlphaFoldDB" id="A0A067C7Q2"/>
<evidence type="ECO:0000313" key="2">
    <source>
        <dbReference type="Proteomes" id="UP000030745"/>
    </source>
</evidence>
<dbReference type="RefSeq" id="XP_012206508.1">
    <property type="nucleotide sequence ID" value="XM_012351118.1"/>
</dbReference>
<sequence length="587" mass="64920">MAATSSFVVKHCGHDSVFLPKYTRYQKAQKVKVLRCFPHCCPSHVYYRYCGAPIEVKTQLPTNDNTSVDDYVTLLKIAPAYDVDWAVGDVIPPVTAADLKARANEHGTTWHVGRNELRAGGETTELTSSFNNDLVDGWVYGWKSGRSQVVRDCLHHVKVFVFTIERSRNASHDVHWRLVDRVFSPGFTFVSYRSLHYANGSEPNETHQAASPVLSGNLPPSGIAPPSSPRHVSPQTQLMANRLGLLVLCVGQLPVIHGPWQTDLVEAVAGTRRGPPTPLPFRLVAGDPLSAGHAMLMQWLVHLVHSQHAAMYRRVIAANHNCLFDKARLMTAYNACVHMLHAASEAFFEARGTTVGAVAKAVASADLEDALQAQVGTEGYFGYHSFVAHFREVFLSSTSGPVAWPTARASPMCGNWIFDPSRSRLQLPACTVLDAVRWTTWLYRCRLALSNGTLWVQSHWGVYSSRPSMLELDRSPRILRVFPNGESTMAGHGHVLNGDYVAYEPSRGEVVIEYFGYDLLQHEGWRVVLHLVRRLDGCLVVRAAIHKLVAPMNDDIVCSSPESRVQLWATSPFDVVGHGDAVYVAAA</sequence>
<organism evidence="1 2">
    <name type="scientific">Saprolegnia parasitica (strain CBS 223.65)</name>
    <dbReference type="NCBI Taxonomy" id="695850"/>
    <lineage>
        <taxon>Eukaryota</taxon>
        <taxon>Sar</taxon>
        <taxon>Stramenopiles</taxon>
        <taxon>Oomycota</taxon>
        <taxon>Saprolegniomycetes</taxon>
        <taxon>Saprolegniales</taxon>
        <taxon>Saprolegniaceae</taxon>
        <taxon>Saprolegnia</taxon>
    </lineage>
</organism>
<dbReference type="VEuPathDB" id="FungiDB:SPRG_11596"/>
<dbReference type="Proteomes" id="UP000030745">
    <property type="component" value="Unassembled WGS sequence"/>
</dbReference>
<reference evidence="1 2" key="1">
    <citation type="journal article" date="2013" name="PLoS Genet.">
        <title>Distinctive expansion of potential virulence genes in the genome of the oomycete fish pathogen Saprolegnia parasitica.</title>
        <authorList>
            <person name="Jiang R.H."/>
            <person name="de Bruijn I."/>
            <person name="Haas B.J."/>
            <person name="Belmonte R."/>
            <person name="Lobach L."/>
            <person name="Christie J."/>
            <person name="van den Ackerveken G."/>
            <person name="Bottin A."/>
            <person name="Bulone V."/>
            <person name="Diaz-Moreno S.M."/>
            <person name="Dumas B."/>
            <person name="Fan L."/>
            <person name="Gaulin E."/>
            <person name="Govers F."/>
            <person name="Grenville-Briggs L.J."/>
            <person name="Horner N.R."/>
            <person name="Levin J.Z."/>
            <person name="Mammella M."/>
            <person name="Meijer H.J."/>
            <person name="Morris P."/>
            <person name="Nusbaum C."/>
            <person name="Oome S."/>
            <person name="Phillips A.J."/>
            <person name="van Rooyen D."/>
            <person name="Rzeszutek E."/>
            <person name="Saraiva M."/>
            <person name="Secombes C.J."/>
            <person name="Seidl M.F."/>
            <person name="Snel B."/>
            <person name="Stassen J.H."/>
            <person name="Sykes S."/>
            <person name="Tripathy S."/>
            <person name="van den Berg H."/>
            <person name="Vega-Arreguin J.C."/>
            <person name="Wawra S."/>
            <person name="Young S.K."/>
            <person name="Zeng Q."/>
            <person name="Dieguez-Uribeondo J."/>
            <person name="Russ C."/>
            <person name="Tyler B.M."/>
            <person name="van West P."/>
        </authorList>
    </citation>
    <scope>NUCLEOTIDE SEQUENCE [LARGE SCALE GENOMIC DNA]</scope>
    <source>
        <strain evidence="1 2">CBS 223.65</strain>
    </source>
</reference>
<proteinExistence type="predicted"/>
<protein>
    <submittedName>
        <fullName evidence="1">Uncharacterized protein</fullName>
    </submittedName>
</protein>
<dbReference type="EMBL" id="KK583262">
    <property type="protein sequence ID" value="KDO22837.1"/>
    <property type="molecule type" value="Genomic_DNA"/>
</dbReference>
<evidence type="ECO:0000313" key="1">
    <source>
        <dbReference type="EMBL" id="KDO22837.1"/>
    </source>
</evidence>
<accession>A0A067C7Q2</accession>
<keyword evidence="2" id="KW-1185">Reference proteome</keyword>